<reference evidence="1" key="1">
    <citation type="submission" date="2025-08" db="UniProtKB">
        <authorList>
            <consortium name="RefSeq"/>
        </authorList>
    </citation>
    <scope>IDENTIFICATION</scope>
</reference>
<dbReference type="STRING" id="4097.A0A1S3XEA1"/>
<accession>A0A1S3XEA1</accession>
<evidence type="ECO:0000313" key="1">
    <source>
        <dbReference type="RefSeq" id="XP_016438321.1"/>
    </source>
</evidence>
<gene>
    <name evidence="1" type="primary">LOC107764280</name>
</gene>
<dbReference type="RefSeq" id="XP_016438321.1">
    <property type="nucleotide sequence ID" value="XM_016582835.1"/>
</dbReference>
<dbReference type="PANTHER" id="PTHR11439:SF498">
    <property type="entry name" value="DNAK FAMILY PROTEIN"/>
    <property type="match status" value="1"/>
</dbReference>
<dbReference type="PaxDb" id="4097-A0A1S3XEA1"/>
<dbReference type="KEGG" id="nta:107764280"/>
<dbReference type="CDD" id="cd09272">
    <property type="entry name" value="RNase_HI_RT_Ty1"/>
    <property type="match status" value="1"/>
</dbReference>
<sequence length="225" mass="25716">MKDLGRLEYFFGIEVARNPDDIFLCQRKYILDIISEAGLLAAKPTNTPLEQNHKLVLATGDDIEDPSQFMQHPKKEHLDAVMRVVRYLKRTPGQGILLRANCDLRLYAYCDSDWAGCPLTRRSLSGYFVLLRNSPISWKTKKQHTMSRSSAEAEYCSMTTTAWLKGLLASVGVSHSDPLYVCIVTTSQLCTLLLIPFIMKERSTLKWIVISFAMRFKMEIFRLSL</sequence>
<dbReference type="OMA" id="YHAIANT"/>
<dbReference type="OrthoDB" id="1300507at2759"/>
<dbReference type="AlphaFoldDB" id="A0A1S3XEA1"/>
<dbReference type="PANTHER" id="PTHR11439">
    <property type="entry name" value="GAG-POL-RELATED RETROTRANSPOSON"/>
    <property type="match status" value="1"/>
</dbReference>
<protein>
    <submittedName>
        <fullName evidence="1">Uncharacterized mitochondrial protein AtMg00810-like</fullName>
    </submittedName>
</protein>
<name>A0A1S3XEA1_TOBAC</name>
<proteinExistence type="predicted"/>
<organism evidence="1">
    <name type="scientific">Nicotiana tabacum</name>
    <name type="common">Common tobacco</name>
    <dbReference type="NCBI Taxonomy" id="4097"/>
    <lineage>
        <taxon>Eukaryota</taxon>
        <taxon>Viridiplantae</taxon>
        <taxon>Streptophyta</taxon>
        <taxon>Embryophyta</taxon>
        <taxon>Tracheophyta</taxon>
        <taxon>Spermatophyta</taxon>
        <taxon>Magnoliopsida</taxon>
        <taxon>eudicotyledons</taxon>
        <taxon>Gunneridae</taxon>
        <taxon>Pentapetalae</taxon>
        <taxon>asterids</taxon>
        <taxon>lamiids</taxon>
        <taxon>Solanales</taxon>
        <taxon>Solanaceae</taxon>
        <taxon>Nicotianoideae</taxon>
        <taxon>Nicotianeae</taxon>
        <taxon>Nicotiana</taxon>
    </lineage>
</organism>